<dbReference type="Proteomes" id="UP000323886">
    <property type="component" value="Unassembled WGS sequence"/>
</dbReference>
<feature type="domain" description="NAD(P)-binding" evidence="1">
    <location>
        <begin position="12"/>
        <end position="324"/>
    </location>
</feature>
<dbReference type="GO" id="GO:0047733">
    <property type="term" value="F:CDP-glucose 4,6-dehydratase activity"/>
    <property type="evidence" value="ECO:0007669"/>
    <property type="project" value="UniProtKB-EC"/>
</dbReference>
<dbReference type="EC" id="4.2.1.45" evidence="2"/>
<protein>
    <submittedName>
        <fullName evidence="2">CDP-glucose 4,6-dehydratase</fullName>
        <ecNumber evidence="2">4.2.1.45</ecNumber>
    </submittedName>
</protein>
<organism evidence="2 3">
    <name type="scientific">Blastochloris sulfoviridis</name>
    <dbReference type="NCBI Taxonomy" id="50712"/>
    <lineage>
        <taxon>Bacteria</taxon>
        <taxon>Pseudomonadati</taxon>
        <taxon>Pseudomonadota</taxon>
        <taxon>Alphaproteobacteria</taxon>
        <taxon>Hyphomicrobiales</taxon>
        <taxon>Blastochloridaceae</taxon>
        <taxon>Blastochloris</taxon>
    </lineage>
</organism>
<dbReference type="Gene3D" id="3.90.25.10">
    <property type="entry name" value="UDP-galactose 4-epimerase, domain 1"/>
    <property type="match status" value="1"/>
</dbReference>
<evidence type="ECO:0000259" key="1">
    <source>
        <dbReference type="Pfam" id="PF16363"/>
    </source>
</evidence>
<dbReference type="InterPro" id="IPR016040">
    <property type="entry name" value="NAD(P)-bd_dom"/>
</dbReference>
<dbReference type="Gene3D" id="3.40.50.720">
    <property type="entry name" value="NAD(P)-binding Rossmann-like Domain"/>
    <property type="match status" value="1"/>
</dbReference>
<name>A0A5M6I360_9HYPH</name>
<keyword evidence="2" id="KW-0456">Lyase</keyword>
<dbReference type="NCBIfam" id="TIGR02622">
    <property type="entry name" value="CDP_4_6_dhtase"/>
    <property type="match status" value="1"/>
</dbReference>
<dbReference type="Pfam" id="PF16363">
    <property type="entry name" value="GDP_Man_Dehyd"/>
    <property type="match status" value="1"/>
</dbReference>
<dbReference type="AlphaFoldDB" id="A0A5M6I360"/>
<dbReference type="SUPFAM" id="SSF51735">
    <property type="entry name" value="NAD(P)-binding Rossmann-fold domains"/>
    <property type="match status" value="1"/>
</dbReference>
<sequence length="360" mass="40802">MDVNFWKNKTVLVTGHTGFKGAWLTLWLLQRGARVIGMALPPETEPSLFEQLKLAREIDHRLVDIRDQVAVAHTIAEVAPDIVFHLAAQSLVLRGYRLPVDTWAVNVMGTAHVLEALRRLDKPCAAVLVTTDKVYRNREWQFGYRETDRLGGHDPYSASKAATEFVVDCWRQSFLDGDSPLRIASVRAGNVIGGGDWAENRIVPDMVRALGAGRGIEVRNPHATRPWQHVLEPLGGYIRLAERLAGSDDPQFQDAFNFGPLADAERTVRELVEESLQHWPGSWTDVSRTNQPHEAGRLALCIDRARTRLGWNPRWDFRRSVRETIEWYRDSMEATPRRLIERSLDQIVAYEASLVPCMAL</sequence>
<dbReference type="PANTHER" id="PTHR43000">
    <property type="entry name" value="DTDP-D-GLUCOSE 4,6-DEHYDRATASE-RELATED"/>
    <property type="match status" value="1"/>
</dbReference>
<proteinExistence type="predicted"/>
<evidence type="ECO:0000313" key="3">
    <source>
        <dbReference type="Proteomes" id="UP000323886"/>
    </source>
</evidence>
<dbReference type="EMBL" id="VWPL01000006">
    <property type="protein sequence ID" value="KAA5602603.1"/>
    <property type="molecule type" value="Genomic_DNA"/>
</dbReference>
<gene>
    <name evidence="2" type="primary">rfbG</name>
    <name evidence="2" type="ORF">F1193_05095</name>
</gene>
<reference evidence="2 3" key="1">
    <citation type="submission" date="2019-09" db="EMBL/GenBank/DDBJ databases">
        <title>Draft Whole-Genome sequence of Blastochloris sulfoviridis DSM 729.</title>
        <authorList>
            <person name="Meyer T.E."/>
            <person name="Kyndt J.A."/>
        </authorList>
    </citation>
    <scope>NUCLEOTIDE SEQUENCE [LARGE SCALE GENOMIC DNA]</scope>
    <source>
        <strain evidence="2 3">DSM 729</strain>
    </source>
</reference>
<dbReference type="OrthoDB" id="9801785at2"/>
<comment type="caution">
    <text evidence="2">The sequence shown here is derived from an EMBL/GenBank/DDBJ whole genome shotgun (WGS) entry which is preliminary data.</text>
</comment>
<evidence type="ECO:0000313" key="2">
    <source>
        <dbReference type="EMBL" id="KAA5602603.1"/>
    </source>
</evidence>
<keyword evidence="3" id="KW-1185">Reference proteome</keyword>
<accession>A0A5M6I360</accession>
<dbReference type="InterPro" id="IPR013445">
    <property type="entry name" value="CDP_4_6_deHydtase"/>
</dbReference>
<dbReference type="InterPro" id="IPR036291">
    <property type="entry name" value="NAD(P)-bd_dom_sf"/>
</dbReference>